<dbReference type="PANTHER" id="PTHR10894">
    <property type="entry name" value="NUCLEOLAR PROTEIN 5 NUCLEOLAR PROTEIN NOP5 NOP58"/>
    <property type="match status" value="1"/>
</dbReference>
<sequence>MCGCMTDELRNFLELNLPKVKEGKKPKFSLGVAEHKIGSHIFQVTKIPCQSNEFVHELLRGVQLHFDRVYQGPKACGLGKSPRLGLGSSYSMGQEWYSWHFPELGKSVTDNYRYAKVAKSIEDKSRLSEDRLPDLTDIVGDEDKAKEIIEAAKASMGQDFSLADLDIVQQFAERLAGLSDYRKGICDFLVTKMNDIAPILASLIGVVVGARLISHAGSLTNLAKCPSSTLQIPGSDNSQL</sequence>
<evidence type="ECO:0000256" key="1">
    <source>
        <dbReference type="ARBA" id="ARBA00009211"/>
    </source>
</evidence>
<dbReference type="InterPro" id="IPR002687">
    <property type="entry name" value="Nop_dom"/>
</dbReference>
<dbReference type="InterPro" id="IPR042239">
    <property type="entry name" value="Nop_C"/>
</dbReference>
<dbReference type="PANTHER" id="PTHR10894:SF0">
    <property type="entry name" value="NUCLEOLAR PROTEIN 56"/>
    <property type="match status" value="1"/>
</dbReference>
<dbReference type="SMART" id="SM00931">
    <property type="entry name" value="NOSIC"/>
    <property type="match status" value="1"/>
</dbReference>
<evidence type="ECO:0000313" key="4">
    <source>
        <dbReference type="Proteomes" id="UP000507222"/>
    </source>
</evidence>
<reference evidence="3 4" key="1">
    <citation type="submission" date="2020-05" db="EMBL/GenBank/DDBJ databases">
        <authorList>
            <person name="Campoy J."/>
            <person name="Schneeberger K."/>
            <person name="Spophaly S."/>
        </authorList>
    </citation>
    <scope>NUCLEOTIDE SEQUENCE [LARGE SCALE GENOMIC DNA]</scope>
    <source>
        <strain evidence="3">PruArmRojPasFocal</strain>
    </source>
</reference>
<organism evidence="3 4">
    <name type="scientific">Prunus armeniaca</name>
    <name type="common">Apricot</name>
    <name type="synonym">Armeniaca vulgaris</name>
    <dbReference type="NCBI Taxonomy" id="36596"/>
    <lineage>
        <taxon>Eukaryota</taxon>
        <taxon>Viridiplantae</taxon>
        <taxon>Streptophyta</taxon>
        <taxon>Embryophyta</taxon>
        <taxon>Tracheophyta</taxon>
        <taxon>Spermatophyta</taxon>
        <taxon>Magnoliopsida</taxon>
        <taxon>eudicotyledons</taxon>
        <taxon>Gunneridae</taxon>
        <taxon>Pentapetalae</taxon>
        <taxon>rosids</taxon>
        <taxon>fabids</taxon>
        <taxon>Rosales</taxon>
        <taxon>Rosaceae</taxon>
        <taxon>Amygdaloideae</taxon>
        <taxon>Amygdaleae</taxon>
        <taxon>Prunus</taxon>
    </lineage>
</organism>
<dbReference type="InterPro" id="IPR045056">
    <property type="entry name" value="Nop56/Nop58"/>
</dbReference>
<dbReference type="SUPFAM" id="SSF89124">
    <property type="entry name" value="Nop domain"/>
    <property type="match status" value="1"/>
</dbReference>
<dbReference type="Pfam" id="PF01798">
    <property type="entry name" value="Nop"/>
    <property type="match status" value="1"/>
</dbReference>
<protein>
    <recommendedName>
        <fullName evidence="2">Nop domain-containing protein</fullName>
    </recommendedName>
</protein>
<accession>A0A6J5US88</accession>
<feature type="domain" description="Nop" evidence="2">
    <location>
        <begin position="196"/>
        <end position="240"/>
    </location>
</feature>
<dbReference type="Proteomes" id="UP000507222">
    <property type="component" value="Unassembled WGS sequence"/>
</dbReference>
<dbReference type="EMBL" id="CAEKDK010000005">
    <property type="protein sequence ID" value="CAB4278981.1"/>
    <property type="molecule type" value="Genomic_DNA"/>
</dbReference>
<dbReference type="GO" id="GO:0032040">
    <property type="term" value="C:small-subunit processome"/>
    <property type="evidence" value="ECO:0007669"/>
    <property type="project" value="InterPro"/>
</dbReference>
<proteinExistence type="inferred from homology"/>
<gene>
    <name evidence="3" type="ORF">CURHAP_LOCUS30960</name>
</gene>
<dbReference type="InterPro" id="IPR012976">
    <property type="entry name" value="NOSIC"/>
</dbReference>
<dbReference type="GO" id="GO:0031428">
    <property type="term" value="C:box C/D methylation guide snoRNP complex"/>
    <property type="evidence" value="ECO:0007669"/>
    <property type="project" value="InterPro"/>
</dbReference>
<dbReference type="GO" id="GO:0030515">
    <property type="term" value="F:snoRNA binding"/>
    <property type="evidence" value="ECO:0007669"/>
    <property type="project" value="InterPro"/>
</dbReference>
<comment type="similarity">
    <text evidence="1">Belongs to the NOP5/NOP56 family.</text>
</comment>
<dbReference type="AlphaFoldDB" id="A0A6J5US88"/>
<dbReference type="Gene3D" id="1.10.246.90">
    <property type="entry name" value="Nop domain"/>
    <property type="match status" value="1"/>
</dbReference>
<evidence type="ECO:0000313" key="3">
    <source>
        <dbReference type="EMBL" id="CAB4278981.1"/>
    </source>
</evidence>
<dbReference type="PROSITE" id="PS51358">
    <property type="entry name" value="NOP"/>
    <property type="match status" value="1"/>
</dbReference>
<name>A0A6J5US88_PRUAR</name>
<dbReference type="InterPro" id="IPR036070">
    <property type="entry name" value="Nop_dom_sf"/>
</dbReference>
<dbReference type="Gene3D" id="1.10.287.4070">
    <property type="match status" value="1"/>
</dbReference>
<evidence type="ECO:0000259" key="2">
    <source>
        <dbReference type="PROSITE" id="PS51358"/>
    </source>
</evidence>